<evidence type="ECO:0008006" key="5">
    <source>
        <dbReference type="Google" id="ProtNLM"/>
    </source>
</evidence>
<proteinExistence type="predicted"/>
<dbReference type="OrthoDB" id="546285at2759"/>
<evidence type="ECO:0000313" key="4">
    <source>
        <dbReference type="Proteomes" id="UP000747110"/>
    </source>
</evidence>
<feature type="region of interest" description="Disordered" evidence="1">
    <location>
        <begin position="637"/>
        <end position="675"/>
    </location>
</feature>
<dbReference type="Proteomes" id="UP000747110">
    <property type="component" value="Unassembled WGS sequence"/>
</dbReference>
<evidence type="ECO:0000256" key="2">
    <source>
        <dbReference type="SAM" id="SignalP"/>
    </source>
</evidence>
<evidence type="ECO:0000256" key="1">
    <source>
        <dbReference type="SAM" id="MobiDB-lite"/>
    </source>
</evidence>
<accession>A0A8J4CVD1</accession>
<reference evidence="3" key="1">
    <citation type="journal article" date="2021" name="Proc. Natl. Acad. Sci. U.S.A.">
        <title>Three genomes in the algal genus Volvox reveal the fate of a haploid sex-determining region after a transition to homothallism.</title>
        <authorList>
            <person name="Yamamoto K."/>
            <person name="Hamaji T."/>
            <person name="Kawai-Toyooka H."/>
            <person name="Matsuzaki R."/>
            <person name="Takahashi F."/>
            <person name="Nishimura Y."/>
            <person name="Kawachi M."/>
            <person name="Noguchi H."/>
            <person name="Minakuchi Y."/>
            <person name="Umen J.G."/>
            <person name="Toyoda A."/>
            <person name="Nozaki H."/>
        </authorList>
    </citation>
    <scope>NUCLEOTIDE SEQUENCE</scope>
    <source>
        <strain evidence="3">NIES-3786</strain>
    </source>
</reference>
<feature type="compositionally biased region" description="Low complexity" evidence="1">
    <location>
        <begin position="978"/>
        <end position="987"/>
    </location>
</feature>
<name>A0A8J4CVD1_9CHLO</name>
<dbReference type="AlphaFoldDB" id="A0A8J4CVD1"/>
<keyword evidence="2" id="KW-0732">Signal</keyword>
<dbReference type="EMBL" id="BNCP01000050">
    <property type="protein sequence ID" value="GIL89393.1"/>
    <property type="molecule type" value="Genomic_DNA"/>
</dbReference>
<feature type="chain" id="PRO_5035309018" description="Mediator of RNA polymerase II transcription subunit 25" evidence="2">
    <location>
        <begin position="23"/>
        <end position="1002"/>
    </location>
</feature>
<feature type="compositionally biased region" description="Low complexity" evidence="1">
    <location>
        <begin position="814"/>
        <end position="823"/>
    </location>
</feature>
<protein>
    <recommendedName>
        <fullName evidence="5">Mediator of RNA polymerase II transcription subunit 25</fullName>
    </recommendedName>
</protein>
<feature type="signal peptide" evidence="2">
    <location>
        <begin position="1"/>
        <end position="22"/>
    </location>
</feature>
<organism evidence="3 4">
    <name type="scientific">Volvox reticuliferus</name>
    <dbReference type="NCBI Taxonomy" id="1737510"/>
    <lineage>
        <taxon>Eukaryota</taxon>
        <taxon>Viridiplantae</taxon>
        <taxon>Chlorophyta</taxon>
        <taxon>core chlorophytes</taxon>
        <taxon>Chlorophyceae</taxon>
        <taxon>CS clade</taxon>
        <taxon>Chlamydomonadales</taxon>
        <taxon>Volvocaceae</taxon>
        <taxon>Volvox</taxon>
    </lineage>
</organism>
<feature type="region of interest" description="Disordered" evidence="1">
    <location>
        <begin position="394"/>
        <end position="423"/>
    </location>
</feature>
<comment type="caution">
    <text evidence="3">The sequence shown here is derived from an EMBL/GenBank/DDBJ whole genome shotgun (WGS) entry which is preliminary data.</text>
</comment>
<feature type="compositionally biased region" description="Pro residues" evidence="1">
    <location>
        <begin position="967"/>
        <end position="977"/>
    </location>
</feature>
<evidence type="ECO:0000313" key="3">
    <source>
        <dbReference type="EMBL" id="GIL89393.1"/>
    </source>
</evidence>
<feature type="region of interest" description="Disordered" evidence="1">
    <location>
        <begin position="773"/>
        <end position="1002"/>
    </location>
</feature>
<gene>
    <name evidence="3" type="ORF">Vretifemale_17210</name>
</gene>
<sequence length="1002" mass="103284">MATPQPCRSLVLLVDALHASAAATLRHALIRFSNLLALGTASTDRPMDVGLALVLRSGASVQLQVVYKPSRFVLRDFQAAIHRVRENEAWTSPDTRKLVLALRSLVQHLAAATAAASAAAAAAGAAGDPGLVPGCQLLQPAGVLRVVVVAHCFKPPAGGLLMRVLDEAAQNLVNVSFLSLNTEHSLEVFRPAPAAPAVVLPDMKPGEVSTAGDGSGAAGCSAGIASGGFDSLALEAAAIATAASFSQLVAPRENAEHLTVTADPVALEHMYTSWAQQLLQPLWLPELLLVLPSEEASGDGYCAGAEASPAGEVTGQGQRLVRCVMTSQLSYLNPRITACPLCVCHGLPTRPPPSHGPPAGYCQVDSGLLLPPHATTIDLLTARLAPGQELRLSGRQGAPPPGVLAPVPPPPSHGRQAMTATASGTTVEHLPRLYVERVVRMEEVDASVQYGWPQVLLAAEDLDPHSMLDDHGGAIRHGGGGDTYGRGGGGDAVAANAEWEGDKSVREFLALAQVLLQGGLSLLASAPTCLCEFPASSAHWRPAPASLRQWYLIIPSAGSFLLRQVACREQLMPLQPMPPVDGRDAALTTAATAAARRSLQRLPGWEVAAESAARPAMPGGPCTPPSSSVALVPAAVTKAEGSSRGGDNDALAGGRGGPASAPEVHGSGPASSDCPAATTAIAETAACKGNLETQMQDPQQPHMIGSVRYTTAQSHVDGVSGATVSSSSAVPAPHFSPLQLSSGCHELLAMLVRDSVRLTPRAVSLSATVADTSTAPPVVGRSPSPQRAFGVPVGGPVDAVQPSALGSHAEQSEALPAPALLQPLPQPTAQPKPQQQQQQEHEKRVLPTGTHPGSLPCPMSGGLSAGLPTVEPHHSSGPARTRQFGPSPEPRKGQQLAAQRSHGDPIAHARAALSQEPGSAAGLENPNPNLDPHRGQGGSRATRGPAPAGALAVQPSVAPTAPRQLSLPPPQQLPPPLQQHQQQTQQQDGGRRPLRLKPSNRS</sequence>
<feature type="compositionally biased region" description="Basic residues" evidence="1">
    <location>
        <begin position="992"/>
        <end position="1002"/>
    </location>
</feature>
<feature type="compositionally biased region" description="Pro residues" evidence="1">
    <location>
        <begin position="398"/>
        <end position="412"/>
    </location>
</feature>
<keyword evidence="4" id="KW-1185">Reference proteome</keyword>